<keyword evidence="9" id="KW-1185">Reference proteome</keyword>
<feature type="transmembrane region" description="Helical" evidence="6">
    <location>
        <begin position="80"/>
        <end position="98"/>
    </location>
</feature>
<feature type="transmembrane region" description="Helical" evidence="6">
    <location>
        <begin position="119"/>
        <end position="144"/>
    </location>
</feature>
<feature type="transmembrane region" description="Helical" evidence="6">
    <location>
        <begin position="249"/>
        <end position="269"/>
    </location>
</feature>
<evidence type="ECO:0000313" key="8">
    <source>
        <dbReference type="EMBL" id="NMH78472.1"/>
    </source>
</evidence>
<feature type="transmembrane region" description="Helical" evidence="6">
    <location>
        <begin position="39"/>
        <end position="60"/>
    </location>
</feature>
<evidence type="ECO:0000256" key="4">
    <source>
        <dbReference type="ARBA" id="ARBA00023136"/>
    </source>
</evidence>
<evidence type="ECO:0000256" key="2">
    <source>
        <dbReference type="ARBA" id="ARBA00022692"/>
    </source>
</evidence>
<dbReference type="Pfam" id="PF01061">
    <property type="entry name" value="ABC2_membrane"/>
    <property type="match status" value="1"/>
</dbReference>
<comment type="similarity">
    <text evidence="6">Belongs to the ABC-2 integral membrane protein family.</text>
</comment>
<keyword evidence="3 6" id="KW-1133">Transmembrane helix</keyword>
<keyword evidence="6" id="KW-1003">Cell membrane</keyword>
<feature type="transmembrane region" description="Helical" evidence="6">
    <location>
        <begin position="185"/>
        <end position="203"/>
    </location>
</feature>
<feature type="transmembrane region" description="Helical" evidence="6">
    <location>
        <begin position="156"/>
        <end position="178"/>
    </location>
</feature>
<evidence type="ECO:0000256" key="3">
    <source>
        <dbReference type="ARBA" id="ARBA00022989"/>
    </source>
</evidence>
<reference evidence="8 9" key="1">
    <citation type="submission" date="2020-04" db="EMBL/GenBank/DDBJ databases">
        <authorList>
            <person name="Klaysubun C."/>
            <person name="Duangmal K."/>
            <person name="Lipun K."/>
        </authorList>
    </citation>
    <scope>NUCLEOTIDE SEQUENCE [LARGE SCALE GENOMIC DNA]</scope>
    <source>
        <strain evidence="8 9">JCM 11839</strain>
    </source>
</reference>
<dbReference type="Proteomes" id="UP001296706">
    <property type="component" value="Unassembled WGS sequence"/>
</dbReference>
<feature type="domain" description="ABC transmembrane type-2" evidence="7">
    <location>
        <begin position="40"/>
        <end position="275"/>
    </location>
</feature>
<evidence type="ECO:0000256" key="1">
    <source>
        <dbReference type="ARBA" id="ARBA00004141"/>
    </source>
</evidence>
<dbReference type="PIRSF" id="PIRSF006648">
    <property type="entry name" value="DrrB"/>
    <property type="match status" value="1"/>
</dbReference>
<keyword evidence="5" id="KW-0046">Antibiotic resistance</keyword>
<dbReference type="InterPro" id="IPR000412">
    <property type="entry name" value="ABC_2_transport"/>
</dbReference>
<name>A0ABX1REN1_9PSEU</name>
<evidence type="ECO:0000259" key="7">
    <source>
        <dbReference type="PROSITE" id="PS51012"/>
    </source>
</evidence>
<gene>
    <name evidence="8" type="ORF">HF577_15425</name>
</gene>
<dbReference type="PANTHER" id="PTHR43229:SF2">
    <property type="entry name" value="NODULATION PROTEIN J"/>
    <property type="match status" value="1"/>
</dbReference>
<keyword evidence="2 6" id="KW-0812">Transmembrane</keyword>
<evidence type="ECO:0000256" key="6">
    <source>
        <dbReference type="RuleBase" id="RU361157"/>
    </source>
</evidence>
<dbReference type="EMBL" id="JAAXKY010000044">
    <property type="protein sequence ID" value="NMH78472.1"/>
    <property type="molecule type" value="Genomic_DNA"/>
</dbReference>
<dbReference type="InterPro" id="IPR013525">
    <property type="entry name" value="ABC2_TM"/>
</dbReference>
<keyword evidence="4 6" id="KW-0472">Membrane</keyword>
<organism evidence="8 9">
    <name type="scientific">Pseudonocardia xinjiangensis</name>
    <dbReference type="NCBI Taxonomy" id="75289"/>
    <lineage>
        <taxon>Bacteria</taxon>
        <taxon>Bacillati</taxon>
        <taxon>Actinomycetota</taxon>
        <taxon>Actinomycetes</taxon>
        <taxon>Pseudonocardiales</taxon>
        <taxon>Pseudonocardiaceae</taxon>
        <taxon>Pseudonocardia</taxon>
    </lineage>
</organism>
<sequence>MTAVTAPAPPPHAASPLRWVLSDSWTVARRDLIHWTRNPTVIVAGLAFPIMFVLLYGYVFGSAMIVPGGGGYREFLMPGMFAQTMMFGAAATISAVAADKARGVTDRFRSMPMAQPAVVMGRSAADMVNSVLDLAVLVACGLLVGWSSNTGPLPTLTAFGLLLLLRFAMIWVGIYLGLVVSQEAAASTWALLFPLTMISNTFVDPSLMPAWLGTVAEWNPLSATVAATRELFGNSVPELVGTSWPAQNALLLAVVWPVLIVAIFLPLAVRRYHSAAR</sequence>
<comment type="caution">
    <text evidence="8">The sequence shown here is derived from an EMBL/GenBank/DDBJ whole genome shotgun (WGS) entry which is preliminary data.</text>
</comment>
<dbReference type="PROSITE" id="PS51012">
    <property type="entry name" value="ABC_TM2"/>
    <property type="match status" value="1"/>
</dbReference>
<proteinExistence type="inferred from homology"/>
<dbReference type="InterPro" id="IPR051784">
    <property type="entry name" value="Nod_factor_ABC_transporter"/>
</dbReference>
<comment type="subcellular location">
    <subcellularLocation>
        <location evidence="6">Cell membrane</location>
        <topology evidence="6">Multi-pass membrane protein</topology>
    </subcellularLocation>
    <subcellularLocation>
        <location evidence="1">Membrane</location>
        <topology evidence="1">Multi-pass membrane protein</topology>
    </subcellularLocation>
</comment>
<evidence type="ECO:0000256" key="5">
    <source>
        <dbReference type="ARBA" id="ARBA00023251"/>
    </source>
</evidence>
<protein>
    <recommendedName>
        <fullName evidence="6">Transport permease protein</fullName>
    </recommendedName>
</protein>
<dbReference type="RefSeq" id="WP_169396539.1">
    <property type="nucleotide sequence ID" value="NZ_BAAAJH010000014.1"/>
</dbReference>
<evidence type="ECO:0000313" key="9">
    <source>
        <dbReference type="Proteomes" id="UP001296706"/>
    </source>
</evidence>
<dbReference type="InterPro" id="IPR047817">
    <property type="entry name" value="ABC2_TM_bact-type"/>
</dbReference>
<accession>A0ABX1REN1</accession>
<keyword evidence="6" id="KW-0813">Transport</keyword>
<dbReference type="PANTHER" id="PTHR43229">
    <property type="entry name" value="NODULATION PROTEIN J"/>
    <property type="match status" value="1"/>
</dbReference>